<dbReference type="HOGENOM" id="CLU_072626_3_0_2"/>
<dbReference type="PANTHER" id="PTHR33254">
    <property type="entry name" value="4-HYDROXY-4-METHYL-2-OXOGLUTARATE ALDOLASE 3-RELATED"/>
    <property type="match status" value="1"/>
</dbReference>
<dbReference type="InterPro" id="IPR005493">
    <property type="entry name" value="RraA/RraA-like"/>
</dbReference>
<name>E3GY83_METFV</name>
<dbReference type="GO" id="GO:0008168">
    <property type="term" value="F:methyltransferase activity"/>
    <property type="evidence" value="ECO:0007669"/>
    <property type="project" value="UniProtKB-KW"/>
</dbReference>
<dbReference type="Pfam" id="PF03737">
    <property type="entry name" value="RraA-like"/>
    <property type="match status" value="1"/>
</dbReference>
<dbReference type="PANTHER" id="PTHR33254:SF4">
    <property type="entry name" value="4-HYDROXY-4-METHYL-2-OXOGLUTARATE ALDOLASE 3-RELATED"/>
    <property type="match status" value="1"/>
</dbReference>
<dbReference type="OrthoDB" id="15246at2157"/>
<proteinExistence type="predicted"/>
<dbReference type="AlphaFoldDB" id="E3GY83"/>
<evidence type="ECO:0000313" key="2">
    <source>
        <dbReference type="Proteomes" id="UP000002315"/>
    </source>
</evidence>
<keyword evidence="1" id="KW-0808">Transferase</keyword>
<reference evidence="1 2" key="1">
    <citation type="journal article" date="2010" name="Stand. Genomic Sci.">
        <title>Complete genome sequence of Methanothermus fervidus type strain (V24S).</title>
        <authorList>
            <person name="Anderson I."/>
            <person name="Djao O.D."/>
            <person name="Misra M."/>
            <person name="Chertkov O."/>
            <person name="Nolan M."/>
            <person name="Lucas S."/>
            <person name="Lapidus A."/>
            <person name="Del Rio T.G."/>
            <person name="Tice H."/>
            <person name="Cheng J.F."/>
            <person name="Tapia R."/>
            <person name="Han C."/>
            <person name="Goodwin L."/>
            <person name="Pitluck S."/>
            <person name="Liolios K."/>
            <person name="Ivanova N."/>
            <person name="Mavromatis K."/>
            <person name="Mikhailova N."/>
            <person name="Pati A."/>
            <person name="Brambilla E."/>
            <person name="Chen A."/>
            <person name="Palaniappan K."/>
            <person name="Land M."/>
            <person name="Hauser L."/>
            <person name="Chang Y.J."/>
            <person name="Jeffries C.D."/>
            <person name="Sikorski J."/>
            <person name="Spring S."/>
            <person name="Rohde M."/>
            <person name="Eichinger K."/>
            <person name="Huber H."/>
            <person name="Wirth R."/>
            <person name="Goker M."/>
            <person name="Detter J.C."/>
            <person name="Woyke T."/>
            <person name="Bristow J."/>
            <person name="Eisen J.A."/>
            <person name="Markowitz V."/>
            <person name="Hugenholtz P."/>
            <person name="Klenk H.P."/>
            <person name="Kyrpides N.C."/>
        </authorList>
    </citation>
    <scope>NUCLEOTIDE SEQUENCE [LARGE SCALE GENOMIC DNA]</scope>
    <source>
        <strain evidence="2">ATCC 43054 / DSM 2088 / JCM 10308 / V24 S</strain>
    </source>
</reference>
<dbReference type="SUPFAM" id="SSF89562">
    <property type="entry name" value="RraA-like"/>
    <property type="match status" value="1"/>
</dbReference>
<keyword evidence="2" id="KW-1185">Reference proteome</keyword>
<dbReference type="Proteomes" id="UP000002315">
    <property type="component" value="Chromosome"/>
</dbReference>
<dbReference type="KEGG" id="mfv:Mfer_0465"/>
<dbReference type="GO" id="GO:0047443">
    <property type="term" value="F:4-hydroxy-4-methyl-2-oxoglutarate aldolase activity"/>
    <property type="evidence" value="ECO:0007669"/>
    <property type="project" value="TreeGrafter"/>
</dbReference>
<evidence type="ECO:0000313" key="1">
    <source>
        <dbReference type="EMBL" id="ADP77265.1"/>
    </source>
</evidence>
<dbReference type="GO" id="GO:0008948">
    <property type="term" value="F:oxaloacetate decarboxylase activity"/>
    <property type="evidence" value="ECO:0007669"/>
    <property type="project" value="TreeGrafter"/>
</dbReference>
<dbReference type="GO" id="GO:0032259">
    <property type="term" value="P:methylation"/>
    <property type="evidence" value="ECO:0007669"/>
    <property type="project" value="UniProtKB-KW"/>
</dbReference>
<dbReference type="CDD" id="cd16841">
    <property type="entry name" value="RraA_family"/>
    <property type="match status" value="1"/>
</dbReference>
<dbReference type="InterPro" id="IPR036704">
    <property type="entry name" value="RraA/RraA-like_sf"/>
</dbReference>
<organism evidence="1 2">
    <name type="scientific">Methanothermus fervidus (strain ATCC 43054 / DSM 2088 / JCM 10308 / V24 S)</name>
    <dbReference type="NCBI Taxonomy" id="523846"/>
    <lineage>
        <taxon>Archaea</taxon>
        <taxon>Methanobacteriati</taxon>
        <taxon>Methanobacteriota</taxon>
        <taxon>Methanomada group</taxon>
        <taxon>Methanobacteria</taxon>
        <taxon>Methanobacteriales</taxon>
        <taxon>Methanothermaceae</taxon>
        <taxon>Methanothermus</taxon>
    </lineage>
</organism>
<dbReference type="EMBL" id="CP002278">
    <property type="protein sequence ID" value="ADP77265.1"/>
    <property type="molecule type" value="Genomic_DNA"/>
</dbReference>
<gene>
    <name evidence="1" type="ordered locus">Mfer_0465</name>
</gene>
<dbReference type="STRING" id="523846.Mfer_0465"/>
<sequence length="214" mass="23706">MLKIKISPRTLLKGFSKKIDLSLISTPQVSDALFDLTGKNYALHNIKPLNNLKVFGKVVTVKTKDYDWGTSVKAIDIANENEVIFIVTEGNSNAVWGELTSKAAKIKNIAGTIICGACRDLHAIKNIRYPVFAEKVVPNAGSPLCKGKINVEVKYNGIKIKPNDYVIGDECGVVVIPNELFDKVIEKTREINEKEKEIKKKMSEGFSLSEILEL</sequence>
<accession>E3GY83</accession>
<keyword evidence="1" id="KW-0489">Methyltransferase</keyword>
<dbReference type="Gene3D" id="3.50.30.40">
    <property type="entry name" value="Ribonuclease E inhibitor RraA/RraA-like"/>
    <property type="match status" value="1"/>
</dbReference>
<protein>
    <submittedName>
        <fullName evidence="1">Dimethylmenaquinone methyltransferase</fullName>
    </submittedName>
</protein>